<dbReference type="PANTHER" id="PTHR14387:SF0">
    <property type="entry name" value="DUF2428 DOMAIN-CONTAINING PROTEIN"/>
    <property type="match status" value="1"/>
</dbReference>
<dbReference type="PANTHER" id="PTHR14387">
    <property type="entry name" value="THADA/DEATH RECEPTOR INTERACTING PROTEIN"/>
    <property type="match status" value="1"/>
</dbReference>
<comment type="similarity">
    <text evidence="1">Belongs to the THADA family.</text>
</comment>
<dbReference type="GO" id="GO:0030488">
    <property type="term" value="P:tRNA methylation"/>
    <property type="evidence" value="ECO:0007669"/>
    <property type="project" value="TreeGrafter"/>
</dbReference>
<evidence type="ECO:0000256" key="2">
    <source>
        <dbReference type="ARBA" id="ARBA00022694"/>
    </source>
</evidence>
<dbReference type="Pfam" id="PF26523">
    <property type="entry name" value="Trm732_C"/>
    <property type="match status" value="1"/>
</dbReference>
<dbReference type="OrthoDB" id="73997at2759"/>
<evidence type="ECO:0000259" key="4">
    <source>
        <dbReference type="Pfam" id="PF25150"/>
    </source>
</evidence>
<sequence>MAGPTFSEEIPVPEQTLRNISRDIVGFFPNLTALEPEIGVKSLHDVLDPLLETAESSTLSSSHRAAVCNVLCAILERCQALESQYIQEAILDDSIWSRAFLMYLEKSDNAKGKSVRQVLVTLTAILLRNQNQRAFELQNRTIFNIVDIICQRQDRIKVKPALQALAHFLQKDVATIPSLEEVYARILNNTSQPSAGGTRVQDLFAIFLSWVVHHDTSLSAGHLIKNFLAQLRRTYSQEAASSDGSIASIWIEPVVDCLYRWPDRMQEFKTHVFPHCFLPNVEEYFHFLSYLHFPRHVASTGPIPEDLAAHNTESNELEEFEEFRMLLASIQTGKELGIVTDVDYRLHCPIEIHHDALVLTDDIFGAWLSHMKSEVRLAGLFTCVYSTNITRTITGGIFKSLKKNLLHLHTDPDVNFRRELISYIQRLFNRLRGSTATLAKSAAKATSRTENRLPFPSACSKTGSQSILKDPLADSLQFIKWYIDFLEGEIRPDAAYQRRITALRALMVVLKSGLDPRIPHRLLSKGAQGQLHWAHGLQISNTALIRKLLDMMLDAFEDVRDTATSILQIFFESMPEKEKTTALTMLPLFINRAEATMLRTGRADHADGLARAYSLYYSCVPASSNIPQSGDVLVVTKTDVVHRLRMQLQETIGIAQNNLFEAVNGRPVHGIFAAIRYIVDHDGFYGALDHLDDDSFNVLKSFHHRFLEDFNTTWDIVKNILSADAPEGHVPEDMEEEISLDTKEILSYSWRGLKEASTLLRVLATRAPIGNQERDVITPIRFEELGRLCFTQLIELRHRGAFSAVAQTFAAFCRRCYSVEDESLRGLPQKWYQETLSSIQAQAHAITRRSGGIPALMAGIIASEPQTSGKLFPQAMQDLTVETSIAAKSSNIEESRLPQVHALNCIKEFFMTSKLGVSSEAYIGDGLELAARSINSNIWPIRNCGLMLFKALIERLLGSDEAQDWKERETTRTSRFSYHDYPALVGIIKALLNPEGPLKDSLDTPESNAPMDLHGAEGVFPALQILRQAMPPEDHRMAILQSVTRLLSSPHWHLRDMAARTIAALYRTSELLTGVKWLLDNFEDPTNAKHGKLLCIKYCFSKALQSNDQCQQFLREFMLHLSICTTAWYTEISCPYVKAAFIDLVTACGMYMIEFGADDATIGVWTALTTAIGIGPEHPFALNISGVDSLLQKSLAEVFFTDRVILRPERIEVYLAKEYQGIGGALQILAAEAPDTCAAALDTIDEVTQLKTLRGPVLQISLILHDVYCLVLSAQDAEVLFKAQSVLADGLSQPGMPQEVLDLIRESDLLATLNKLEEQCLQSAPLNAQSALHLLGYFLDYTYKHYPAQRHNIFPRIARYIRILRLTIVDTNPFDARFAAVNSTRALQHIWTLSPTSRTTGPLLLALAIVLYDMLNDDDDEIRDYAAVATTSLLNAHLPSTTPPLTPLVPILTTHRLAAFLITYFSTSPDLCKEAVRRLTSTPFHAPLFSTAFGVTFQEERKEDTTLFASEKQNLFIDPTLDAVFWARVLASLPPSFVPSALQNGLVAWVEEALEVFLETAVVEKDGALGWTSKVEVFTLGMRVLCAAGVVLGWESDLASESGVRIRKLLVEFSKVGGSSGVHGLWMEKLERLLEGAIVGVMRRVGERLRAVEMGLEEAKNAPSLKVKEASTLDEQSVLNFLTSLGARVRATEGGLMKKAGM</sequence>
<evidence type="ECO:0000313" key="6">
    <source>
        <dbReference type="EMBL" id="KAF1964175.1"/>
    </source>
</evidence>
<gene>
    <name evidence="6" type="ORF">BU23DRAFT_521425</name>
</gene>
<keyword evidence="7" id="KW-1185">Reference proteome</keyword>
<feature type="domain" description="DUF2428" evidence="3">
    <location>
        <begin position="702"/>
        <end position="939"/>
    </location>
</feature>
<dbReference type="InterPro" id="IPR056843">
    <property type="entry name" value="THADA-like_TPR"/>
</dbReference>
<dbReference type="InterPro" id="IPR056842">
    <property type="entry name" value="THADA-like_TPR_C"/>
</dbReference>
<dbReference type="Pfam" id="PF10350">
    <property type="entry name" value="DUF2428"/>
    <property type="match status" value="1"/>
</dbReference>
<evidence type="ECO:0000256" key="1">
    <source>
        <dbReference type="ARBA" id="ARBA00010409"/>
    </source>
</evidence>
<dbReference type="SUPFAM" id="SSF48371">
    <property type="entry name" value="ARM repeat"/>
    <property type="match status" value="2"/>
</dbReference>
<dbReference type="Pfam" id="PF25151">
    <property type="entry name" value="TPR_Trm732_C"/>
    <property type="match status" value="1"/>
</dbReference>
<dbReference type="Proteomes" id="UP000800036">
    <property type="component" value="Unassembled WGS sequence"/>
</dbReference>
<dbReference type="Pfam" id="PF25150">
    <property type="entry name" value="TPR_Trm732"/>
    <property type="match status" value="1"/>
</dbReference>
<name>A0A6A5UH10_9PLEO</name>
<organism evidence="6 7">
    <name type="scientific">Bimuria novae-zelandiae CBS 107.79</name>
    <dbReference type="NCBI Taxonomy" id="1447943"/>
    <lineage>
        <taxon>Eukaryota</taxon>
        <taxon>Fungi</taxon>
        <taxon>Dikarya</taxon>
        <taxon>Ascomycota</taxon>
        <taxon>Pezizomycotina</taxon>
        <taxon>Dothideomycetes</taxon>
        <taxon>Pleosporomycetidae</taxon>
        <taxon>Pleosporales</taxon>
        <taxon>Massarineae</taxon>
        <taxon>Didymosphaeriaceae</taxon>
        <taxon>Bimuria</taxon>
    </lineage>
</organism>
<dbReference type="InterPro" id="IPR019442">
    <property type="entry name" value="THADA/TRM732_DUF2428"/>
</dbReference>
<evidence type="ECO:0000259" key="5">
    <source>
        <dbReference type="Pfam" id="PF25151"/>
    </source>
</evidence>
<proteinExistence type="inferred from homology"/>
<evidence type="ECO:0000259" key="3">
    <source>
        <dbReference type="Pfam" id="PF10350"/>
    </source>
</evidence>
<dbReference type="EMBL" id="ML976801">
    <property type="protein sequence ID" value="KAF1964175.1"/>
    <property type="molecule type" value="Genomic_DNA"/>
</dbReference>
<evidence type="ECO:0000313" key="7">
    <source>
        <dbReference type="Proteomes" id="UP000800036"/>
    </source>
</evidence>
<reference evidence="6" key="1">
    <citation type="journal article" date="2020" name="Stud. Mycol.">
        <title>101 Dothideomycetes genomes: a test case for predicting lifestyles and emergence of pathogens.</title>
        <authorList>
            <person name="Haridas S."/>
            <person name="Albert R."/>
            <person name="Binder M."/>
            <person name="Bloem J."/>
            <person name="Labutti K."/>
            <person name="Salamov A."/>
            <person name="Andreopoulos B."/>
            <person name="Baker S."/>
            <person name="Barry K."/>
            <person name="Bills G."/>
            <person name="Bluhm B."/>
            <person name="Cannon C."/>
            <person name="Castanera R."/>
            <person name="Culley D."/>
            <person name="Daum C."/>
            <person name="Ezra D."/>
            <person name="Gonzalez J."/>
            <person name="Henrissat B."/>
            <person name="Kuo A."/>
            <person name="Liang C."/>
            <person name="Lipzen A."/>
            <person name="Lutzoni F."/>
            <person name="Magnuson J."/>
            <person name="Mondo S."/>
            <person name="Nolan M."/>
            <person name="Ohm R."/>
            <person name="Pangilinan J."/>
            <person name="Park H.-J."/>
            <person name="Ramirez L."/>
            <person name="Alfaro M."/>
            <person name="Sun H."/>
            <person name="Tritt A."/>
            <person name="Yoshinaga Y."/>
            <person name="Zwiers L.-H."/>
            <person name="Turgeon B."/>
            <person name="Goodwin S."/>
            <person name="Spatafora J."/>
            <person name="Crous P."/>
            <person name="Grigoriev I."/>
        </authorList>
    </citation>
    <scope>NUCLEOTIDE SEQUENCE</scope>
    <source>
        <strain evidence="6">CBS 107.79</strain>
    </source>
</reference>
<feature type="domain" description="tRNA (32-2'-O)-methyltransferase regulator THADA-like TPR repeats region" evidence="4">
    <location>
        <begin position="249"/>
        <end position="561"/>
    </location>
</feature>
<dbReference type="InterPro" id="IPR016024">
    <property type="entry name" value="ARM-type_fold"/>
</dbReference>
<accession>A0A6A5UH10</accession>
<keyword evidence="2" id="KW-0819">tRNA processing</keyword>
<protein>
    <submittedName>
        <fullName evidence="6">HEAT repeat protein-like protein</fullName>
    </submittedName>
</protein>
<feature type="domain" description="tRNA (32-2'-O)-methyltransferase regulator THADA-like C-terminal TPR repeats region" evidence="5">
    <location>
        <begin position="942"/>
        <end position="1098"/>
    </location>
</feature>
<dbReference type="InterPro" id="IPR051954">
    <property type="entry name" value="tRNA_methyltransferase_THADA"/>
</dbReference>
<dbReference type="GO" id="GO:0005829">
    <property type="term" value="C:cytosol"/>
    <property type="evidence" value="ECO:0007669"/>
    <property type="project" value="TreeGrafter"/>
</dbReference>